<gene>
    <name evidence="9" type="ORF">NLI96_g8398</name>
</gene>
<keyword evidence="2" id="KW-0238">DNA-binding</keyword>
<dbReference type="EC" id="5.6.2.4" evidence="6"/>
<evidence type="ECO:0000259" key="8">
    <source>
        <dbReference type="PROSITE" id="PS51194"/>
    </source>
</evidence>
<evidence type="ECO:0000256" key="5">
    <source>
        <dbReference type="ARBA" id="ARBA00034617"/>
    </source>
</evidence>
<dbReference type="AlphaFoldDB" id="A0AAD5UZ00"/>
<dbReference type="GO" id="GO:0043138">
    <property type="term" value="F:3'-5' DNA helicase activity"/>
    <property type="evidence" value="ECO:0007669"/>
    <property type="project" value="UniProtKB-EC"/>
</dbReference>
<feature type="compositionally biased region" description="Polar residues" evidence="7">
    <location>
        <begin position="641"/>
        <end position="654"/>
    </location>
</feature>
<organism evidence="9 10">
    <name type="scientific">Meripilus lineatus</name>
    <dbReference type="NCBI Taxonomy" id="2056292"/>
    <lineage>
        <taxon>Eukaryota</taxon>
        <taxon>Fungi</taxon>
        <taxon>Dikarya</taxon>
        <taxon>Basidiomycota</taxon>
        <taxon>Agaricomycotina</taxon>
        <taxon>Agaricomycetes</taxon>
        <taxon>Polyporales</taxon>
        <taxon>Meripilaceae</taxon>
        <taxon>Meripilus</taxon>
    </lineage>
</organism>
<comment type="catalytic activity">
    <reaction evidence="5">
        <text>Couples ATP hydrolysis with the unwinding of duplex DNA by translocating in the 3'-5' direction.</text>
        <dbReference type="EC" id="5.6.2.4"/>
    </reaction>
</comment>
<dbReference type="EMBL" id="JANAWD010000379">
    <property type="protein sequence ID" value="KAJ3480369.1"/>
    <property type="molecule type" value="Genomic_DNA"/>
</dbReference>
<dbReference type="PANTHER" id="PTHR13710:SF153">
    <property type="entry name" value="RECQ-LIKE DNA HELICASE BLM"/>
    <property type="match status" value="1"/>
</dbReference>
<evidence type="ECO:0000256" key="6">
    <source>
        <dbReference type="ARBA" id="ARBA00034808"/>
    </source>
</evidence>
<evidence type="ECO:0000256" key="3">
    <source>
        <dbReference type="ARBA" id="ARBA00023235"/>
    </source>
</evidence>
<keyword evidence="10" id="KW-1185">Reference proteome</keyword>
<dbReference type="Pfam" id="PF00271">
    <property type="entry name" value="Helicase_C"/>
    <property type="match status" value="1"/>
</dbReference>
<proteinExistence type="inferred from homology"/>
<dbReference type="SMART" id="SM00490">
    <property type="entry name" value="HELICc"/>
    <property type="match status" value="1"/>
</dbReference>
<dbReference type="GO" id="GO:0005694">
    <property type="term" value="C:chromosome"/>
    <property type="evidence" value="ECO:0007669"/>
    <property type="project" value="TreeGrafter"/>
</dbReference>
<dbReference type="InterPro" id="IPR027417">
    <property type="entry name" value="P-loop_NTPase"/>
</dbReference>
<dbReference type="SUPFAM" id="SSF52540">
    <property type="entry name" value="P-loop containing nucleoside triphosphate hydrolases"/>
    <property type="match status" value="2"/>
</dbReference>
<feature type="region of interest" description="Disordered" evidence="7">
    <location>
        <begin position="620"/>
        <end position="680"/>
    </location>
</feature>
<evidence type="ECO:0000256" key="7">
    <source>
        <dbReference type="SAM" id="MobiDB-lite"/>
    </source>
</evidence>
<reference evidence="9" key="1">
    <citation type="submission" date="2022-07" db="EMBL/GenBank/DDBJ databases">
        <title>Genome Sequence of Physisporinus lineatus.</title>
        <authorList>
            <person name="Buettner E."/>
        </authorList>
    </citation>
    <scope>NUCLEOTIDE SEQUENCE</scope>
    <source>
        <strain evidence="9">VT162</strain>
    </source>
</reference>
<comment type="similarity">
    <text evidence="1">Belongs to the helicase family. RecQ subfamily.</text>
</comment>
<sequence length="680" mass="75690">MAATSGWSSPAGLRDLKALLTRLLRLQWPQGPHEWQVRTTARVLDGIDQFVVVACGGGKTAVSYLPILVLKELARDTSLPRYGVNVPADPVMLFIGPLSDLSIIQVSTTNSGCTNLTHPYLDSEVAEMKRMGIKGITLESGTSYGEIPRLRARIPPKVPCAAVTATSRPGKNETKLFDQLNFRCGSFEQTRQSNERTNIYKAYQTLTHGLSGPLFPDIAWVSKHKEKTIIYCRQMKICALVADYLRAFLPPGPQRDHCIRQYHSLLPQERNLDTLHAFENDPDVFCVVATIKFGMGLDARRVKFVVILGLPTTVETAKQEEGRVARDQSMDGMAITYVEMSVVAGIQAEIKKKNKDKVVESEEVLGVEVIDEGEDENLSDDDGDIGDVGGKESKRTVDSQIIRMVRSHVMGTCLVAEDNRIFGNQGPLVHLNCIEASRRLRCSSCLSAAQTSPAIMSHPAPTRRGKKADTSLAQPSPVNNARTHLDFRLRSKCKQLTKKMKAQATTQLWAFAQKRWHLKDGPKYYYLPYLSFFPDDTLPLLLKNLHHIRDRKTLTELLAHWAYLDSDGHALYGIITKLNALFDAAHEKTRKDAACKRKATLAKKKADAAVISKSVKLHSSMPETMGNHNGQSIPAMMPQFENGSQPTIGNIENTPPNSPRKSRKRPGSSSQESRKRRREM</sequence>
<keyword evidence="3" id="KW-0413">Isomerase</keyword>
<name>A0AAD5UZ00_9APHY</name>
<accession>A0AAD5UZ00</accession>
<evidence type="ECO:0000256" key="2">
    <source>
        <dbReference type="ARBA" id="ARBA00023125"/>
    </source>
</evidence>
<dbReference type="PANTHER" id="PTHR13710">
    <property type="entry name" value="DNA HELICASE RECQ FAMILY MEMBER"/>
    <property type="match status" value="1"/>
</dbReference>
<feature type="domain" description="Helicase C-terminal" evidence="8">
    <location>
        <begin position="213"/>
        <end position="366"/>
    </location>
</feature>
<dbReference type="PROSITE" id="PS51194">
    <property type="entry name" value="HELICASE_CTER"/>
    <property type="match status" value="1"/>
</dbReference>
<dbReference type="GO" id="GO:0009378">
    <property type="term" value="F:four-way junction helicase activity"/>
    <property type="evidence" value="ECO:0007669"/>
    <property type="project" value="TreeGrafter"/>
</dbReference>
<evidence type="ECO:0000313" key="9">
    <source>
        <dbReference type="EMBL" id="KAJ3480369.1"/>
    </source>
</evidence>
<evidence type="ECO:0000256" key="1">
    <source>
        <dbReference type="ARBA" id="ARBA00005446"/>
    </source>
</evidence>
<protein>
    <recommendedName>
        <fullName evidence="6">DNA 3'-5' helicase</fullName>
        <ecNumber evidence="6">5.6.2.4</ecNumber>
    </recommendedName>
</protein>
<dbReference type="Proteomes" id="UP001212997">
    <property type="component" value="Unassembled WGS sequence"/>
</dbReference>
<dbReference type="GO" id="GO:0000724">
    <property type="term" value="P:double-strand break repair via homologous recombination"/>
    <property type="evidence" value="ECO:0007669"/>
    <property type="project" value="TreeGrafter"/>
</dbReference>
<feature type="region of interest" description="Disordered" evidence="7">
    <location>
        <begin position="455"/>
        <end position="477"/>
    </location>
</feature>
<dbReference type="Gene3D" id="3.40.50.300">
    <property type="entry name" value="P-loop containing nucleotide triphosphate hydrolases"/>
    <property type="match status" value="1"/>
</dbReference>
<comment type="caution">
    <text evidence="9">The sequence shown here is derived from an EMBL/GenBank/DDBJ whole genome shotgun (WGS) entry which is preliminary data.</text>
</comment>
<dbReference type="GO" id="GO:0005634">
    <property type="term" value="C:nucleus"/>
    <property type="evidence" value="ECO:0007669"/>
    <property type="project" value="TreeGrafter"/>
</dbReference>
<dbReference type="GO" id="GO:0005737">
    <property type="term" value="C:cytoplasm"/>
    <property type="evidence" value="ECO:0007669"/>
    <property type="project" value="TreeGrafter"/>
</dbReference>
<dbReference type="InterPro" id="IPR001650">
    <property type="entry name" value="Helicase_C-like"/>
</dbReference>
<evidence type="ECO:0000256" key="4">
    <source>
        <dbReference type="ARBA" id="ARBA00023242"/>
    </source>
</evidence>
<keyword evidence="4" id="KW-0539">Nucleus</keyword>
<evidence type="ECO:0000313" key="10">
    <source>
        <dbReference type="Proteomes" id="UP001212997"/>
    </source>
</evidence>
<dbReference type="GO" id="GO:0003677">
    <property type="term" value="F:DNA binding"/>
    <property type="evidence" value="ECO:0007669"/>
    <property type="project" value="UniProtKB-KW"/>
</dbReference>